<dbReference type="Pfam" id="PF00107">
    <property type="entry name" value="ADH_zinc_N"/>
    <property type="match status" value="2"/>
</dbReference>
<dbReference type="PROSITE" id="PS00059">
    <property type="entry name" value="ADH_ZINC"/>
    <property type="match status" value="2"/>
</dbReference>
<evidence type="ECO:0000313" key="16">
    <source>
        <dbReference type="Proteomes" id="UP001172457"/>
    </source>
</evidence>
<dbReference type="GO" id="GO:0005829">
    <property type="term" value="C:cytosol"/>
    <property type="evidence" value="ECO:0007669"/>
    <property type="project" value="TreeGrafter"/>
</dbReference>
<dbReference type="Proteomes" id="UP001172457">
    <property type="component" value="Chromosome 4"/>
</dbReference>
<comment type="similarity">
    <text evidence="3 12">Belongs to the zinc-containing alcohol dehydrogenase family.</text>
</comment>
<keyword evidence="8" id="KW-0560">Oxidoreductase</keyword>
<comment type="subcellular location">
    <subcellularLocation>
        <location evidence="2">Cytoplasm</location>
    </subcellularLocation>
</comment>
<keyword evidence="5" id="KW-0963">Cytoplasm</keyword>
<protein>
    <recommendedName>
        <fullName evidence="4">alcohol dehydrogenase</fullName>
        <ecNumber evidence="4">1.1.1.1</ecNumber>
    </recommendedName>
</protein>
<dbReference type="InterPro" id="IPR011032">
    <property type="entry name" value="GroES-like_sf"/>
</dbReference>
<dbReference type="CDD" id="cd08301">
    <property type="entry name" value="alcohol_DH_plants"/>
    <property type="match status" value="2"/>
</dbReference>
<dbReference type="EC" id="1.1.1.1" evidence="4"/>
<dbReference type="GO" id="GO:0046294">
    <property type="term" value="P:formaldehyde catabolic process"/>
    <property type="evidence" value="ECO:0007669"/>
    <property type="project" value="TreeGrafter"/>
</dbReference>
<evidence type="ECO:0000256" key="12">
    <source>
        <dbReference type="RuleBase" id="RU361277"/>
    </source>
</evidence>
<dbReference type="AlphaFoldDB" id="A0AA38WIK7"/>
<dbReference type="InterPro" id="IPR002328">
    <property type="entry name" value="ADH_Zn_CS"/>
</dbReference>
<dbReference type="SUPFAM" id="SSF50129">
    <property type="entry name" value="GroES-like"/>
    <property type="match status" value="4"/>
</dbReference>
<gene>
    <name evidence="15" type="ORF">OSB04_017670</name>
</gene>
<evidence type="ECO:0000259" key="13">
    <source>
        <dbReference type="Pfam" id="PF00107"/>
    </source>
</evidence>
<feature type="domain" description="Alcohol dehydrogenase-like C-terminal" evidence="13">
    <location>
        <begin position="206"/>
        <end position="337"/>
    </location>
</feature>
<dbReference type="Pfam" id="PF08240">
    <property type="entry name" value="ADH_N"/>
    <property type="match status" value="2"/>
</dbReference>
<evidence type="ECO:0000256" key="9">
    <source>
        <dbReference type="ARBA" id="ARBA00023027"/>
    </source>
</evidence>
<evidence type="ECO:0000256" key="1">
    <source>
        <dbReference type="ARBA" id="ARBA00001947"/>
    </source>
</evidence>
<keyword evidence="7 12" id="KW-0862">Zinc</keyword>
<dbReference type="PANTHER" id="PTHR43880:SF40">
    <property type="entry name" value="ALCOHOL DEHYDROGENASE 2"/>
    <property type="match status" value="1"/>
</dbReference>
<accession>A0AA38WIK7</accession>
<evidence type="ECO:0000256" key="5">
    <source>
        <dbReference type="ARBA" id="ARBA00022490"/>
    </source>
</evidence>
<dbReference type="Gene3D" id="3.90.180.10">
    <property type="entry name" value="Medium-chain alcohol dehydrogenases, catalytic domain"/>
    <property type="match status" value="2"/>
</dbReference>
<feature type="domain" description="Alcohol dehydrogenase-like N-terminal" evidence="14">
    <location>
        <begin position="36"/>
        <end position="164"/>
    </location>
</feature>
<sequence length="746" mass="81131">MSTNVGQVIRCKAAVAWEAGKPLVIEEVEVAPPEKMEVRIKILFTSLCHTDVYFWEAKGQNPVFPRILGHEAGGIVESVGEGVTELQPGDHVLPVFTGECRECAHCKSEESNMCDLLRINTDRGVMIHDQKSRFSINGKPIFHFVGTSTFSEYTVVHVGCLAKINPLAPLDKVCVLSCGISTGLGATLNVAKPKKGQSVAIFGLGAVGLAAAEGARIAGASRIIGIDLNANRFELAKKFGVTEFVNPKDHTKPVQEVIAGMTNGGVDRSVECTGHIDAMISAFECVHDGWGVAVLVGVPHKDAVFKTNPVNLLNERTLKGTFFGNYKPRSDLPSVVEKYMNKELEVEKFITHQVPFSEINKAFDLMLKGEGLRCIIRMAAVAWEAGKPLVIEEVEVAPPQKMEVRIKILFTSLCHTDVYFWEAKGQNPVFPRILGHEAGGIVESVGEGVTELQPGDHVLPVFTGECRECAHCKSEESNMCDLLRINTDRGVMIHDQKSRFSINGKPIFHFVGTSTFSEYTVVHVGCLAKINPLAPLDKVCVLSCGISTGLGATLNVAKPKKGQSVAIFGLGAVGLAAAEGARIAGASRIIGIDLNANRFELAKKFGVTEFVNPKDHTKPVQEVIAEMTNGGVDRSVDCTGHIDAMISAFECVHDGWGVAVLVGVPHKDAVFKTNPVNLLNERTLKGTFFGNYKPRSDLPYVVEKYMNKELEVEKFITHQVPFSEINKAFDLMLKGEGLRCIIRMGE</sequence>
<proteinExistence type="inferred from homology"/>
<evidence type="ECO:0000313" key="15">
    <source>
        <dbReference type="EMBL" id="KAJ9553625.1"/>
    </source>
</evidence>
<dbReference type="FunFam" id="3.40.50.720:FF:001292">
    <property type="entry name" value="Alcohol dehydrogenase class-P"/>
    <property type="match status" value="2"/>
</dbReference>
<comment type="catalytic activity">
    <reaction evidence="10">
        <text>a secondary alcohol + NAD(+) = a ketone + NADH + H(+)</text>
        <dbReference type="Rhea" id="RHEA:10740"/>
        <dbReference type="ChEBI" id="CHEBI:15378"/>
        <dbReference type="ChEBI" id="CHEBI:17087"/>
        <dbReference type="ChEBI" id="CHEBI:35681"/>
        <dbReference type="ChEBI" id="CHEBI:57540"/>
        <dbReference type="ChEBI" id="CHEBI:57945"/>
        <dbReference type="EC" id="1.1.1.1"/>
    </reaction>
</comment>
<dbReference type="SUPFAM" id="SSF51735">
    <property type="entry name" value="NAD(P)-binding Rossmann-fold domains"/>
    <property type="match status" value="2"/>
</dbReference>
<dbReference type="GO" id="GO:0004022">
    <property type="term" value="F:alcohol dehydrogenase (NAD+) activity"/>
    <property type="evidence" value="ECO:0007669"/>
    <property type="project" value="UniProtKB-EC"/>
</dbReference>
<keyword evidence="6 12" id="KW-0479">Metal-binding</keyword>
<dbReference type="InterPro" id="IPR013149">
    <property type="entry name" value="ADH-like_C"/>
</dbReference>
<evidence type="ECO:0000256" key="4">
    <source>
        <dbReference type="ARBA" id="ARBA00013190"/>
    </source>
</evidence>
<evidence type="ECO:0000256" key="8">
    <source>
        <dbReference type="ARBA" id="ARBA00023002"/>
    </source>
</evidence>
<feature type="domain" description="Alcohol dehydrogenase-like N-terminal" evidence="14">
    <location>
        <begin position="401"/>
        <end position="530"/>
    </location>
</feature>
<evidence type="ECO:0000256" key="7">
    <source>
        <dbReference type="ARBA" id="ARBA00022833"/>
    </source>
</evidence>
<name>A0AA38WIK7_9ASTR</name>
<evidence type="ECO:0000259" key="14">
    <source>
        <dbReference type="Pfam" id="PF08240"/>
    </source>
</evidence>
<keyword evidence="16" id="KW-1185">Reference proteome</keyword>
<dbReference type="GO" id="GO:0008270">
    <property type="term" value="F:zinc ion binding"/>
    <property type="evidence" value="ECO:0007669"/>
    <property type="project" value="InterPro"/>
</dbReference>
<dbReference type="Gene3D" id="3.40.50.720">
    <property type="entry name" value="NAD(P)-binding Rossmann-like Domain"/>
    <property type="match status" value="2"/>
</dbReference>
<dbReference type="FunFam" id="3.90.180.10:FF:000067">
    <property type="entry name" value="alcohol dehydrogenase 1-like isoform X1"/>
    <property type="match status" value="2"/>
</dbReference>
<evidence type="ECO:0000256" key="2">
    <source>
        <dbReference type="ARBA" id="ARBA00004496"/>
    </source>
</evidence>
<comment type="caution">
    <text evidence="15">The sequence shown here is derived from an EMBL/GenBank/DDBJ whole genome shotgun (WGS) entry which is preliminary data.</text>
</comment>
<organism evidence="15 16">
    <name type="scientific">Centaurea solstitialis</name>
    <name type="common">yellow star-thistle</name>
    <dbReference type="NCBI Taxonomy" id="347529"/>
    <lineage>
        <taxon>Eukaryota</taxon>
        <taxon>Viridiplantae</taxon>
        <taxon>Streptophyta</taxon>
        <taxon>Embryophyta</taxon>
        <taxon>Tracheophyta</taxon>
        <taxon>Spermatophyta</taxon>
        <taxon>Magnoliopsida</taxon>
        <taxon>eudicotyledons</taxon>
        <taxon>Gunneridae</taxon>
        <taxon>Pentapetalae</taxon>
        <taxon>asterids</taxon>
        <taxon>campanulids</taxon>
        <taxon>Asterales</taxon>
        <taxon>Asteraceae</taxon>
        <taxon>Carduoideae</taxon>
        <taxon>Cardueae</taxon>
        <taxon>Centaureinae</taxon>
        <taxon>Centaurea</taxon>
    </lineage>
</organism>
<evidence type="ECO:0000256" key="10">
    <source>
        <dbReference type="ARBA" id="ARBA00049164"/>
    </source>
</evidence>
<reference evidence="15" key="1">
    <citation type="submission" date="2023-03" db="EMBL/GenBank/DDBJ databases">
        <title>Chromosome-scale reference genome and RAD-based genetic map of yellow starthistle (Centaurea solstitialis) reveal putative structural variation and QTLs associated with invader traits.</title>
        <authorList>
            <person name="Reatini B."/>
            <person name="Cang F.A."/>
            <person name="Jiang Q."/>
            <person name="Mckibben M.T.W."/>
            <person name="Barker M.S."/>
            <person name="Rieseberg L.H."/>
            <person name="Dlugosch K.M."/>
        </authorList>
    </citation>
    <scope>NUCLEOTIDE SEQUENCE</scope>
    <source>
        <strain evidence="15">CAN-66</strain>
        <tissue evidence="15">Leaf</tissue>
    </source>
</reference>
<keyword evidence="9" id="KW-0520">NAD</keyword>
<dbReference type="EMBL" id="JARYMX010000004">
    <property type="protein sequence ID" value="KAJ9553625.1"/>
    <property type="molecule type" value="Genomic_DNA"/>
</dbReference>
<dbReference type="InterPro" id="IPR036291">
    <property type="entry name" value="NAD(P)-bd_dom_sf"/>
</dbReference>
<comment type="catalytic activity">
    <reaction evidence="11">
        <text>a primary alcohol + NAD(+) = an aldehyde + NADH + H(+)</text>
        <dbReference type="Rhea" id="RHEA:10736"/>
        <dbReference type="ChEBI" id="CHEBI:15378"/>
        <dbReference type="ChEBI" id="CHEBI:15734"/>
        <dbReference type="ChEBI" id="CHEBI:17478"/>
        <dbReference type="ChEBI" id="CHEBI:57540"/>
        <dbReference type="ChEBI" id="CHEBI:57945"/>
        <dbReference type="EC" id="1.1.1.1"/>
    </reaction>
</comment>
<evidence type="ECO:0000256" key="11">
    <source>
        <dbReference type="ARBA" id="ARBA00049243"/>
    </source>
</evidence>
<evidence type="ECO:0000256" key="3">
    <source>
        <dbReference type="ARBA" id="ARBA00008072"/>
    </source>
</evidence>
<comment type="cofactor">
    <cofactor evidence="1 12">
        <name>Zn(2+)</name>
        <dbReference type="ChEBI" id="CHEBI:29105"/>
    </cofactor>
</comment>
<dbReference type="GO" id="GO:0051903">
    <property type="term" value="F:S-(hydroxymethyl)glutathione dehydrogenase [NAD(P)+] activity"/>
    <property type="evidence" value="ECO:0007669"/>
    <property type="project" value="TreeGrafter"/>
</dbReference>
<feature type="domain" description="Alcohol dehydrogenase-like C-terminal" evidence="13">
    <location>
        <begin position="572"/>
        <end position="703"/>
    </location>
</feature>
<evidence type="ECO:0000256" key="6">
    <source>
        <dbReference type="ARBA" id="ARBA00022723"/>
    </source>
</evidence>
<dbReference type="PANTHER" id="PTHR43880">
    <property type="entry name" value="ALCOHOL DEHYDROGENASE"/>
    <property type="match status" value="1"/>
</dbReference>
<dbReference type="InterPro" id="IPR013154">
    <property type="entry name" value="ADH-like_N"/>
</dbReference>